<keyword evidence="12 14" id="KW-0472">Membrane</keyword>
<evidence type="ECO:0000256" key="10">
    <source>
        <dbReference type="ARBA" id="ARBA00022824"/>
    </source>
</evidence>
<dbReference type="GO" id="GO:0005783">
    <property type="term" value="C:endoplasmic reticulum"/>
    <property type="evidence" value="ECO:0007669"/>
    <property type="project" value="UniProtKB-SubCell"/>
</dbReference>
<dbReference type="SMART" id="SM00028">
    <property type="entry name" value="TPR"/>
    <property type="match status" value="9"/>
</dbReference>
<keyword evidence="9 13" id="KW-0802">TPR repeat</keyword>
<feature type="repeat" description="TPR" evidence="13">
    <location>
        <begin position="611"/>
        <end position="644"/>
    </location>
</feature>
<keyword evidence="7 14" id="KW-0812">Transmembrane</keyword>
<evidence type="ECO:0000256" key="4">
    <source>
        <dbReference type="ARBA" id="ARBA00007882"/>
    </source>
</evidence>
<evidence type="ECO:0000256" key="14">
    <source>
        <dbReference type="SAM" id="Phobius"/>
    </source>
</evidence>
<dbReference type="Pfam" id="PF14559">
    <property type="entry name" value="TPR_19"/>
    <property type="match status" value="1"/>
</dbReference>
<evidence type="ECO:0000256" key="7">
    <source>
        <dbReference type="ARBA" id="ARBA00022692"/>
    </source>
</evidence>
<dbReference type="Pfam" id="PF13432">
    <property type="entry name" value="TPR_16"/>
    <property type="match status" value="1"/>
</dbReference>
<dbReference type="EMBL" id="JAIZAY010000012">
    <property type="protein sequence ID" value="KAJ8032280.1"/>
    <property type="molecule type" value="Genomic_DNA"/>
</dbReference>
<evidence type="ECO:0000313" key="17">
    <source>
        <dbReference type="Proteomes" id="UP001152320"/>
    </source>
</evidence>
<organism evidence="16 17">
    <name type="scientific">Holothuria leucospilota</name>
    <name type="common">Black long sea cucumber</name>
    <name type="synonym">Mertensiothuria leucospilota</name>
    <dbReference type="NCBI Taxonomy" id="206669"/>
    <lineage>
        <taxon>Eukaryota</taxon>
        <taxon>Metazoa</taxon>
        <taxon>Echinodermata</taxon>
        <taxon>Eleutherozoa</taxon>
        <taxon>Echinozoa</taxon>
        <taxon>Holothuroidea</taxon>
        <taxon>Aspidochirotacea</taxon>
        <taxon>Aspidochirotida</taxon>
        <taxon>Holothuriidae</taxon>
        <taxon>Holothuria</taxon>
    </lineage>
</organism>
<dbReference type="Pfam" id="PF08409">
    <property type="entry name" value="TMTC_DUF1736"/>
    <property type="match status" value="1"/>
</dbReference>
<keyword evidence="6" id="KW-0808">Transferase</keyword>
<evidence type="ECO:0000256" key="12">
    <source>
        <dbReference type="ARBA" id="ARBA00023136"/>
    </source>
</evidence>
<dbReference type="Gene3D" id="1.25.40.10">
    <property type="entry name" value="Tetratricopeptide repeat domain"/>
    <property type="match status" value="2"/>
</dbReference>
<accession>A0A9Q1H4K9</accession>
<evidence type="ECO:0000256" key="11">
    <source>
        <dbReference type="ARBA" id="ARBA00022989"/>
    </source>
</evidence>
<gene>
    <name evidence="16" type="ORF">HOLleu_25766</name>
</gene>
<feature type="repeat" description="TPR" evidence="13">
    <location>
        <begin position="577"/>
        <end position="610"/>
    </location>
</feature>
<dbReference type="Pfam" id="PF13181">
    <property type="entry name" value="TPR_8"/>
    <property type="match status" value="2"/>
</dbReference>
<keyword evidence="10" id="KW-0256">Endoplasmic reticulum</keyword>
<dbReference type="EC" id="2.4.1.109" evidence="5"/>
<evidence type="ECO:0000256" key="2">
    <source>
        <dbReference type="ARBA" id="ARBA00004240"/>
    </source>
</evidence>
<comment type="caution">
    <text evidence="16">The sequence shown here is derived from an EMBL/GenBank/DDBJ whole genome shotgun (WGS) entry which is preliminary data.</text>
</comment>
<feature type="transmembrane region" description="Helical" evidence="14">
    <location>
        <begin position="247"/>
        <end position="268"/>
    </location>
</feature>
<keyword evidence="17" id="KW-1185">Reference proteome</keyword>
<dbReference type="InterPro" id="IPR013618">
    <property type="entry name" value="TMTC_DUF1736"/>
</dbReference>
<proteinExistence type="inferred from homology"/>
<dbReference type="SUPFAM" id="SSF48452">
    <property type="entry name" value="TPR-like"/>
    <property type="match status" value="1"/>
</dbReference>
<evidence type="ECO:0000256" key="1">
    <source>
        <dbReference type="ARBA" id="ARBA00004141"/>
    </source>
</evidence>
<protein>
    <recommendedName>
        <fullName evidence="5">dolichyl-phosphate-mannose--protein mannosyltransferase</fullName>
        <ecNumber evidence="5">2.4.1.109</ecNumber>
    </recommendedName>
</protein>
<dbReference type="SUPFAM" id="SSF81901">
    <property type="entry name" value="HCP-like"/>
    <property type="match status" value="1"/>
</dbReference>
<reference evidence="16" key="1">
    <citation type="submission" date="2021-10" db="EMBL/GenBank/DDBJ databases">
        <title>Tropical sea cucumber genome reveals ecological adaptation and Cuvierian tubules defense mechanism.</title>
        <authorList>
            <person name="Chen T."/>
        </authorList>
    </citation>
    <scope>NUCLEOTIDE SEQUENCE</scope>
    <source>
        <strain evidence="16">Nanhai2018</strain>
        <tissue evidence="16">Muscle</tissue>
    </source>
</reference>
<feature type="transmembrane region" description="Helical" evidence="14">
    <location>
        <begin position="134"/>
        <end position="150"/>
    </location>
</feature>
<evidence type="ECO:0000256" key="13">
    <source>
        <dbReference type="PROSITE-ProRule" id="PRU00339"/>
    </source>
</evidence>
<evidence type="ECO:0000256" key="6">
    <source>
        <dbReference type="ARBA" id="ARBA00022679"/>
    </source>
</evidence>
<keyword evidence="11 14" id="KW-1133">Transmembrane helix</keyword>
<dbReference type="Proteomes" id="UP001152320">
    <property type="component" value="Chromosome 12"/>
</dbReference>
<evidence type="ECO:0000256" key="9">
    <source>
        <dbReference type="ARBA" id="ARBA00022803"/>
    </source>
</evidence>
<evidence type="ECO:0000259" key="15">
    <source>
        <dbReference type="Pfam" id="PF08409"/>
    </source>
</evidence>
<evidence type="ECO:0000313" key="16">
    <source>
        <dbReference type="EMBL" id="KAJ8032280.1"/>
    </source>
</evidence>
<feature type="domain" description="DUF1736" evidence="15">
    <location>
        <begin position="275"/>
        <end position="346"/>
    </location>
</feature>
<dbReference type="PANTHER" id="PTHR44395">
    <property type="match status" value="1"/>
</dbReference>
<comment type="similarity">
    <text evidence="4">Belongs to the TMTC family.</text>
</comment>
<feature type="transmembrane region" description="Helical" evidence="14">
    <location>
        <begin position="300"/>
        <end position="317"/>
    </location>
</feature>
<dbReference type="GO" id="GO:0016020">
    <property type="term" value="C:membrane"/>
    <property type="evidence" value="ECO:0007669"/>
    <property type="project" value="UniProtKB-SubCell"/>
</dbReference>
<evidence type="ECO:0000256" key="5">
    <source>
        <dbReference type="ARBA" id="ARBA00012839"/>
    </source>
</evidence>
<dbReference type="InterPro" id="IPR019734">
    <property type="entry name" value="TPR_rpt"/>
</dbReference>
<sequence length="844" mass="97021">MGHEKTDPSSSKSSAEKESHFRLFSLILLGICVNCYFNSLEDGFCFDDAKAIVSNHDLRPITPVYELFLNDFWGTPMHKETSHKSYRPLCVLTFRWNYAIHELDPAGYHFLNMMFHLVLCILIMYVFQMFMSEWLSFLMAVLYMVHPVHTEAVTGVVGRAEILSAIFILVALKCYALGSGYRAETKWYYIYLTVVMVVIATLCKEQGITAIAICCSYEVLWLQKVTLWEGLELAKLMVTAPRKLPKWFVTCLGRMIFLLGTTIGLMILRIFVMGAELPHFTVFDNPPASAPTPARQLTQWYLLPINMWLLIYPFPLLCDYSMGTIPLLESFADPRNLATMNFVTTMGVLTWFALTANTKTARQVSMALAFLVFPFLPATNLFFPVGFVVAERILYTPSIGFSMIVVIGLKNLLAYKRFRKVVYTLFIITVVLHGAKTARRNIDWKSERALFMAGLHMTSQNAKIWNNVGHSFERELKPEMARPFFERASIVQPDDGGAFINLGRAYAAMNMDALAMDTFRKAELLMPPKIPGKSRRIDPKFLSIYLSMAAILRKNATRYPEALELYKKAIKMWNEYEDAYVNLGDLLVQMGMLEKAEQIFAKLLEFSPRSENGLYNMGVIAVKRNDSEEALQWFEKCLAHHPKSKLALYNIAILKEKMEGQNPESQAEALERLLQLYELQKDNPRLLAKIGMMYKQMGDFEKAEKFLREAVDMDDTLLSAMFSLGHTYRLMKEYERGLTVLEKYVKFKTDDVNAWLLLGDLYVNHRNDNDAAWKAFEEAYKLQPDSPQVNHNFCVILVRRKEYLKALECLEKLAEKSPEDFVLENLRKLEELIAKKREEGELLE</sequence>
<feature type="transmembrane region" description="Helical" evidence="14">
    <location>
        <begin position="106"/>
        <end position="127"/>
    </location>
</feature>
<feature type="transmembrane region" description="Helical" evidence="14">
    <location>
        <begin position="366"/>
        <end position="387"/>
    </location>
</feature>
<evidence type="ECO:0000256" key="8">
    <source>
        <dbReference type="ARBA" id="ARBA00022737"/>
    </source>
</evidence>
<name>A0A9Q1H4K9_HOLLE</name>
<dbReference type="OrthoDB" id="66906at2759"/>
<dbReference type="PROSITE" id="PS50005">
    <property type="entry name" value="TPR"/>
    <property type="match status" value="4"/>
</dbReference>
<feature type="repeat" description="TPR" evidence="13">
    <location>
        <begin position="684"/>
        <end position="717"/>
    </location>
</feature>
<dbReference type="PANTHER" id="PTHR44395:SF1">
    <property type="entry name" value="PROTEIN O-MANNOSYL-TRANSFERASE TMTC3"/>
    <property type="match status" value="1"/>
</dbReference>
<feature type="transmembrane region" description="Helical" evidence="14">
    <location>
        <begin position="337"/>
        <end position="354"/>
    </location>
</feature>
<dbReference type="AlphaFoldDB" id="A0A9Q1H4K9"/>
<feature type="transmembrane region" description="Helical" evidence="14">
    <location>
        <begin position="156"/>
        <end position="176"/>
    </location>
</feature>
<feature type="transmembrane region" description="Helical" evidence="14">
    <location>
        <begin position="21"/>
        <end position="39"/>
    </location>
</feature>
<feature type="transmembrane region" description="Helical" evidence="14">
    <location>
        <begin position="421"/>
        <end position="438"/>
    </location>
</feature>
<evidence type="ECO:0000256" key="3">
    <source>
        <dbReference type="ARBA" id="ARBA00004922"/>
    </source>
</evidence>
<dbReference type="GO" id="GO:0004169">
    <property type="term" value="F:dolichyl-phosphate-mannose-protein mannosyltransferase activity"/>
    <property type="evidence" value="ECO:0007669"/>
    <property type="project" value="UniProtKB-EC"/>
</dbReference>
<feature type="transmembrane region" description="Helical" evidence="14">
    <location>
        <begin position="393"/>
        <end position="409"/>
    </location>
</feature>
<comment type="pathway">
    <text evidence="3">Protein modification; protein glycosylation.</text>
</comment>
<comment type="subcellular location">
    <subcellularLocation>
        <location evidence="2">Endoplasmic reticulum</location>
    </subcellularLocation>
    <subcellularLocation>
        <location evidence="1">Membrane</location>
        <topology evidence="1">Multi-pass membrane protein</topology>
    </subcellularLocation>
</comment>
<dbReference type="InterPro" id="IPR011990">
    <property type="entry name" value="TPR-like_helical_dom_sf"/>
</dbReference>
<feature type="repeat" description="TPR" evidence="13">
    <location>
        <begin position="462"/>
        <end position="495"/>
    </location>
</feature>
<feature type="transmembrane region" description="Helical" evidence="14">
    <location>
        <begin position="188"/>
        <end position="213"/>
    </location>
</feature>
<keyword evidence="8" id="KW-0677">Repeat</keyword>